<dbReference type="RefSeq" id="WP_184656151.1">
    <property type="nucleotide sequence ID" value="NZ_JACHBU010000020.1"/>
</dbReference>
<protein>
    <submittedName>
        <fullName evidence="6">Integrase</fullName>
    </submittedName>
</protein>
<evidence type="ECO:0000313" key="6">
    <source>
        <dbReference type="EMBL" id="MBB6511167.1"/>
    </source>
</evidence>
<organism evidence="6 7">
    <name type="scientific">Rhizobium soli</name>
    <dbReference type="NCBI Taxonomy" id="424798"/>
    <lineage>
        <taxon>Bacteria</taxon>
        <taxon>Pseudomonadati</taxon>
        <taxon>Pseudomonadota</taxon>
        <taxon>Alphaproteobacteria</taxon>
        <taxon>Hyphomicrobiales</taxon>
        <taxon>Rhizobiaceae</taxon>
        <taxon>Rhizobium/Agrobacterium group</taxon>
        <taxon>Rhizobium</taxon>
    </lineage>
</organism>
<dbReference type="InterPro" id="IPR011010">
    <property type="entry name" value="DNA_brk_join_enz"/>
</dbReference>
<dbReference type="InterPro" id="IPR002104">
    <property type="entry name" value="Integrase_catalytic"/>
</dbReference>
<reference evidence="6 7" key="1">
    <citation type="submission" date="2020-08" db="EMBL/GenBank/DDBJ databases">
        <title>The Agave Microbiome: Exploring the role of microbial communities in plant adaptations to desert environments.</title>
        <authorList>
            <person name="Partida-Martinez L.P."/>
        </authorList>
    </citation>
    <scope>NUCLEOTIDE SEQUENCE [LARGE SCALE GENOMIC DNA]</scope>
    <source>
        <strain evidence="6 7">AS3.12</strain>
    </source>
</reference>
<evidence type="ECO:0000259" key="5">
    <source>
        <dbReference type="PROSITE" id="PS51898"/>
    </source>
</evidence>
<name>A0A7X0JQP1_9HYPH</name>
<dbReference type="SUPFAM" id="SSF56349">
    <property type="entry name" value="DNA breaking-rejoining enzymes"/>
    <property type="match status" value="1"/>
</dbReference>
<dbReference type="AlphaFoldDB" id="A0A7X0JQP1"/>
<evidence type="ECO:0000256" key="4">
    <source>
        <dbReference type="ARBA" id="ARBA00023172"/>
    </source>
</evidence>
<feature type="domain" description="Tyr recombinase" evidence="5">
    <location>
        <begin position="350"/>
        <end position="545"/>
    </location>
</feature>
<dbReference type="Gene3D" id="1.10.443.10">
    <property type="entry name" value="Intergrase catalytic core"/>
    <property type="match status" value="1"/>
</dbReference>
<dbReference type="EMBL" id="JACHBU010000020">
    <property type="protein sequence ID" value="MBB6511167.1"/>
    <property type="molecule type" value="Genomic_DNA"/>
</dbReference>
<proteinExistence type="inferred from homology"/>
<dbReference type="CDD" id="cd00397">
    <property type="entry name" value="DNA_BRE_C"/>
    <property type="match status" value="1"/>
</dbReference>
<comment type="similarity">
    <text evidence="1">Belongs to the 'phage' integrase family.</text>
</comment>
<evidence type="ECO:0000256" key="2">
    <source>
        <dbReference type="ARBA" id="ARBA00022908"/>
    </source>
</evidence>
<evidence type="ECO:0000313" key="7">
    <source>
        <dbReference type="Proteomes" id="UP000585437"/>
    </source>
</evidence>
<dbReference type="Pfam" id="PF00589">
    <property type="entry name" value="Phage_integrase"/>
    <property type="match status" value="1"/>
</dbReference>
<dbReference type="InterPro" id="IPR050090">
    <property type="entry name" value="Tyrosine_recombinase_XerCD"/>
</dbReference>
<dbReference type="PANTHER" id="PTHR30349">
    <property type="entry name" value="PHAGE INTEGRASE-RELATED"/>
    <property type="match status" value="1"/>
</dbReference>
<keyword evidence="4" id="KW-0233">DNA recombination</keyword>
<dbReference type="GO" id="GO:0006310">
    <property type="term" value="P:DNA recombination"/>
    <property type="evidence" value="ECO:0007669"/>
    <property type="project" value="UniProtKB-KW"/>
</dbReference>
<keyword evidence="7" id="KW-1185">Reference proteome</keyword>
<gene>
    <name evidence="6" type="ORF">F4695_004565</name>
</gene>
<dbReference type="PANTHER" id="PTHR30349:SF41">
    <property type="entry name" value="INTEGRASE_RECOMBINASE PROTEIN MJ0367-RELATED"/>
    <property type="match status" value="1"/>
</dbReference>
<evidence type="ECO:0000256" key="1">
    <source>
        <dbReference type="ARBA" id="ARBA00008857"/>
    </source>
</evidence>
<keyword evidence="3" id="KW-0238">DNA-binding</keyword>
<dbReference type="PROSITE" id="PS51898">
    <property type="entry name" value="TYR_RECOMBINASE"/>
    <property type="match status" value="1"/>
</dbReference>
<dbReference type="GO" id="GO:0003677">
    <property type="term" value="F:DNA binding"/>
    <property type="evidence" value="ECO:0007669"/>
    <property type="project" value="UniProtKB-KW"/>
</dbReference>
<comment type="caution">
    <text evidence="6">The sequence shown here is derived from an EMBL/GenBank/DDBJ whole genome shotgun (WGS) entry which is preliminary data.</text>
</comment>
<dbReference type="InterPro" id="IPR013762">
    <property type="entry name" value="Integrase-like_cat_sf"/>
</dbReference>
<evidence type="ECO:0000256" key="3">
    <source>
        <dbReference type="ARBA" id="ARBA00023125"/>
    </source>
</evidence>
<keyword evidence="2" id="KW-0229">DNA integration</keyword>
<dbReference type="GO" id="GO:0015074">
    <property type="term" value="P:DNA integration"/>
    <property type="evidence" value="ECO:0007669"/>
    <property type="project" value="UniProtKB-KW"/>
</dbReference>
<accession>A0A7X0JQP1</accession>
<sequence>MKVNAKFVSLADAYAKVAQRPDPNRRRQRERSSAIRSLSRWTNRRDSELPVDPKELRKVFDQVKRSGVGIRPHTLANVKSICLDMITESGFVEGLRSRGGRQAPLSPTWSAYVQRLPTRRLETYLKRYVRFLSEENIKPTAANDAVYARYTERLGHLSLQANLHRAVRDTAKAWNEARPLFPDLDLPAIEVPASKRQKTLTDIDLLPATFQSDDANFSEWASGLDIFAKNARKRQLSPRTLAKIKQDIRRAVTFLIKAGTAPESIAGFATLLTVENFTAILRGAHAEKGGLPSSYNFHMALSLMAIGRDFLKLDPAVIEVLTQLTYAIPRPLQQITVKNTKLIGRFDDAATIKKLAEAPQDLWKIVKSHKKPNRWTLAKAQAAIAIAMLPVIPVRLGNLTALTFDEHVFLRPKGVSTVTIPAHENKSGKALAFDIPPNLVDMLVEYRDVIVPKIIGCRPRYLFCRDDGERKNFATVRANIQTYLAQYLGFHMNPHAFRHLAAKITLDQDPGAHGQVQQFLGHKSIKTTENFYVGWDTKRAQQGHIRNLEKALAAAGDRLKKKNTRKEA</sequence>
<dbReference type="Proteomes" id="UP000585437">
    <property type="component" value="Unassembled WGS sequence"/>
</dbReference>